<accession>A0ABC9AIH4</accession>
<keyword evidence="1" id="KW-1133">Transmembrane helix</keyword>
<name>A0ABC9AIH4_9POAL</name>
<organism evidence="2 3">
    <name type="scientific">Urochloa decumbens</name>
    <dbReference type="NCBI Taxonomy" id="240449"/>
    <lineage>
        <taxon>Eukaryota</taxon>
        <taxon>Viridiplantae</taxon>
        <taxon>Streptophyta</taxon>
        <taxon>Embryophyta</taxon>
        <taxon>Tracheophyta</taxon>
        <taxon>Spermatophyta</taxon>
        <taxon>Magnoliopsida</taxon>
        <taxon>Liliopsida</taxon>
        <taxon>Poales</taxon>
        <taxon>Poaceae</taxon>
        <taxon>PACMAD clade</taxon>
        <taxon>Panicoideae</taxon>
        <taxon>Panicodae</taxon>
        <taxon>Paniceae</taxon>
        <taxon>Melinidinae</taxon>
        <taxon>Urochloa</taxon>
    </lineage>
</organism>
<sequence>MWTESWPWAISDPLVPDAEKGAAAAVVDARKARLIRRGLDVFFVVYLLFSVGGVALMVMVSDKWWDPWPGVALLTPIVITTLWMTPKMKGVYIQLYATKRSPGSDSSLSTKLLASKKP</sequence>
<evidence type="ECO:0000256" key="1">
    <source>
        <dbReference type="SAM" id="Phobius"/>
    </source>
</evidence>
<evidence type="ECO:0000313" key="3">
    <source>
        <dbReference type="Proteomes" id="UP001497457"/>
    </source>
</evidence>
<protein>
    <submittedName>
        <fullName evidence="2">Uncharacterized protein</fullName>
    </submittedName>
</protein>
<keyword evidence="1" id="KW-0472">Membrane</keyword>
<reference evidence="2 3" key="2">
    <citation type="submission" date="2024-10" db="EMBL/GenBank/DDBJ databases">
        <authorList>
            <person name="Ryan C."/>
        </authorList>
    </citation>
    <scope>NUCLEOTIDE SEQUENCE [LARGE SCALE GENOMIC DNA]</scope>
</reference>
<gene>
    <name evidence="2" type="ORF">URODEC1_LOCUS55020</name>
</gene>
<proteinExistence type="predicted"/>
<dbReference type="AlphaFoldDB" id="A0ABC9AIH4"/>
<keyword evidence="3" id="KW-1185">Reference proteome</keyword>
<evidence type="ECO:0000313" key="2">
    <source>
        <dbReference type="EMBL" id="CAL4978912.1"/>
    </source>
</evidence>
<reference evidence="3" key="1">
    <citation type="submission" date="2024-06" db="EMBL/GenBank/DDBJ databases">
        <authorList>
            <person name="Ryan C."/>
        </authorList>
    </citation>
    <scope>NUCLEOTIDE SEQUENCE [LARGE SCALE GENOMIC DNA]</scope>
</reference>
<feature type="transmembrane region" description="Helical" evidence="1">
    <location>
        <begin position="39"/>
        <end position="61"/>
    </location>
</feature>
<dbReference type="Proteomes" id="UP001497457">
    <property type="component" value="Chromosome 21rd"/>
</dbReference>
<dbReference type="EMBL" id="OZ075131">
    <property type="protein sequence ID" value="CAL4978912.1"/>
    <property type="molecule type" value="Genomic_DNA"/>
</dbReference>
<feature type="transmembrane region" description="Helical" evidence="1">
    <location>
        <begin position="67"/>
        <end position="85"/>
    </location>
</feature>
<keyword evidence="1" id="KW-0812">Transmembrane</keyword>